<evidence type="ECO:0000313" key="15">
    <source>
        <dbReference type="Proteomes" id="UP001165740"/>
    </source>
</evidence>
<keyword evidence="8 13" id="KW-0472">Membrane</keyword>
<evidence type="ECO:0000256" key="11">
    <source>
        <dbReference type="ARBA" id="ARBA00023214"/>
    </source>
</evidence>
<dbReference type="OrthoDB" id="187568at2759"/>
<dbReference type="PANTHER" id="PTHR12424">
    <property type="entry name" value="TWEETY-RELATED"/>
    <property type="match status" value="1"/>
</dbReference>
<dbReference type="InterPro" id="IPR006990">
    <property type="entry name" value="Tweety"/>
</dbReference>
<evidence type="ECO:0000256" key="1">
    <source>
        <dbReference type="ARBA" id="ARBA00004651"/>
    </source>
</evidence>
<evidence type="ECO:0000256" key="3">
    <source>
        <dbReference type="ARBA" id="ARBA00022448"/>
    </source>
</evidence>
<evidence type="ECO:0000256" key="5">
    <source>
        <dbReference type="ARBA" id="ARBA00022692"/>
    </source>
</evidence>
<keyword evidence="6 13" id="KW-1133">Transmembrane helix</keyword>
<evidence type="ECO:0000256" key="10">
    <source>
        <dbReference type="ARBA" id="ARBA00023180"/>
    </source>
</evidence>
<keyword evidence="5 13" id="KW-0812">Transmembrane</keyword>
<feature type="compositionally biased region" description="Polar residues" evidence="14">
    <location>
        <begin position="490"/>
        <end position="506"/>
    </location>
</feature>
<feature type="region of interest" description="Disordered" evidence="14">
    <location>
        <begin position="470"/>
        <end position="506"/>
    </location>
</feature>
<proteinExistence type="inferred from homology"/>
<dbReference type="GO" id="GO:0005229">
    <property type="term" value="F:intracellularly calcium-gated chloride channel activity"/>
    <property type="evidence" value="ECO:0007669"/>
    <property type="project" value="TreeGrafter"/>
</dbReference>
<evidence type="ECO:0000256" key="9">
    <source>
        <dbReference type="ARBA" id="ARBA00023173"/>
    </source>
</evidence>
<dbReference type="PANTHER" id="PTHR12424:SF8">
    <property type="entry name" value="PROTEIN TWEETY"/>
    <property type="match status" value="1"/>
</dbReference>
<comment type="subcellular location">
    <subcellularLocation>
        <location evidence="1 13">Cell membrane</location>
        <topology evidence="1 13">Multi-pass membrane protein</topology>
    </subcellularLocation>
</comment>
<dbReference type="OMA" id="DFCSEPN"/>
<comment type="similarity">
    <text evidence="2 13">Belongs to the tweety family.</text>
</comment>
<dbReference type="AlphaFoldDB" id="A0A9U8EG11"/>
<evidence type="ECO:0000256" key="8">
    <source>
        <dbReference type="ARBA" id="ARBA00023136"/>
    </source>
</evidence>
<keyword evidence="9 13" id="KW-0869">Chloride channel</keyword>
<reference evidence="16" key="1">
    <citation type="submission" date="2025-08" db="UniProtKB">
        <authorList>
            <consortium name="RefSeq"/>
        </authorList>
    </citation>
    <scope>IDENTIFICATION</scope>
</reference>
<dbReference type="GeneID" id="106069784"/>
<feature type="transmembrane region" description="Helical" evidence="13">
    <location>
        <begin position="85"/>
        <end position="109"/>
    </location>
</feature>
<keyword evidence="7 13" id="KW-0406">Ion transport</keyword>
<organism evidence="15 16">
    <name type="scientific">Biomphalaria glabrata</name>
    <name type="common">Bloodfluke planorb</name>
    <name type="synonym">Freshwater snail</name>
    <dbReference type="NCBI Taxonomy" id="6526"/>
    <lineage>
        <taxon>Eukaryota</taxon>
        <taxon>Metazoa</taxon>
        <taxon>Spiralia</taxon>
        <taxon>Lophotrochozoa</taxon>
        <taxon>Mollusca</taxon>
        <taxon>Gastropoda</taxon>
        <taxon>Heterobranchia</taxon>
        <taxon>Euthyneura</taxon>
        <taxon>Panpulmonata</taxon>
        <taxon>Hygrophila</taxon>
        <taxon>Lymnaeoidea</taxon>
        <taxon>Planorbidae</taxon>
        <taxon>Biomphalaria</taxon>
    </lineage>
</organism>
<keyword evidence="10" id="KW-0325">Glycoprotein</keyword>
<dbReference type="RefSeq" id="XP_013085010.2">
    <property type="nucleotide sequence ID" value="XM_013229556.2"/>
</dbReference>
<dbReference type="KEGG" id="bgt:106069784"/>
<dbReference type="GO" id="GO:0072320">
    <property type="term" value="F:volume-sensitive chloride channel activity"/>
    <property type="evidence" value="ECO:0007669"/>
    <property type="project" value="TreeGrafter"/>
</dbReference>
<keyword evidence="15" id="KW-1185">Reference proteome</keyword>
<gene>
    <name evidence="16" type="primary">LOC106069784</name>
</gene>
<evidence type="ECO:0000256" key="4">
    <source>
        <dbReference type="ARBA" id="ARBA00022475"/>
    </source>
</evidence>
<sequence length="552" mass="61357">MLSTSDIILSFDREKKSQSVSVFKKSTVSVTESVSVTEMATDIPSSYSDEWLSTFFHGFPHVDFSFNKFNNAAFQPDNKVYRQMILFWALVPVAACCFLCLLFLFYFIIRCCCCRSERQKRRPSICARVTSGLLIFLGAGLIGFGLYENENIQHGIDTARNAAIDASNIVTSALFRITVLGQIANDVQNVSTELENAVKKISDQNVTEVGIELIDQIRYDSIVAQNICNAIIVDDHQKEIKYATDLTNEIEYYRWVITIVIYSVYLFICFLTTVGLLLKSRATLIVSAVVSVICSILLWVSAGAYLGSSVALGDLCVDPDSYALSLVDPPNKWIATAYLKCSDSSQPYQKQIVEAQTTLIKASSIVDDVQKLAEPFHIEDIDAPLARMKDDLNYATGNLSTLLNTVGMCTNLHQLYITGLEAVCNDTINSTALLALVCCVLGVIFTIIIFAISCIWRGYIHKRRTDYTHADDTDPFLPRPPPYESDYGAISQSSPRPWSERGSLQHSASASGFDDQYLMTTNPHTFPDESPPPAYYPGGYGRRITGRATTNY</sequence>
<keyword evidence="3 13" id="KW-0813">Transport</keyword>
<feature type="region of interest" description="Disordered" evidence="14">
    <location>
        <begin position="521"/>
        <end position="540"/>
    </location>
</feature>
<name>A0A9U8EG11_BIOGL</name>
<dbReference type="Proteomes" id="UP001165740">
    <property type="component" value="Chromosome 2"/>
</dbReference>
<evidence type="ECO:0000256" key="7">
    <source>
        <dbReference type="ARBA" id="ARBA00023065"/>
    </source>
</evidence>
<feature type="transmembrane region" description="Helical" evidence="13">
    <location>
        <begin position="284"/>
        <end position="306"/>
    </location>
</feature>
<dbReference type="GO" id="GO:0034707">
    <property type="term" value="C:chloride channel complex"/>
    <property type="evidence" value="ECO:0007669"/>
    <property type="project" value="UniProtKB-UniRule"/>
</dbReference>
<feature type="transmembrane region" description="Helical" evidence="13">
    <location>
        <begin position="252"/>
        <end position="277"/>
    </location>
</feature>
<accession>A0A9U8EG11</accession>
<protein>
    <recommendedName>
        <fullName evidence="13">Protein tweety homolog</fullName>
    </recommendedName>
</protein>
<dbReference type="Pfam" id="PF04906">
    <property type="entry name" value="Tweety"/>
    <property type="match status" value="1"/>
</dbReference>
<comment type="function">
    <text evidence="13">Probable chloride channel.</text>
</comment>
<feature type="transmembrane region" description="Helical" evidence="13">
    <location>
        <begin position="432"/>
        <end position="456"/>
    </location>
</feature>
<evidence type="ECO:0000313" key="16">
    <source>
        <dbReference type="RefSeq" id="XP_013085010.2"/>
    </source>
</evidence>
<dbReference type="GO" id="GO:0005886">
    <property type="term" value="C:plasma membrane"/>
    <property type="evidence" value="ECO:0007669"/>
    <property type="project" value="UniProtKB-SubCell"/>
</dbReference>
<keyword evidence="11 13" id="KW-0868">Chloride</keyword>
<evidence type="ECO:0000256" key="12">
    <source>
        <dbReference type="ARBA" id="ARBA00023303"/>
    </source>
</evidence>
<keyword evidence="12 13" id="KW-0407">Ion channel</keyword>
<keyword evidence="4" id="KW-1003">Cell membrane</keyword>
<evidence type="ECO:0000256" key="13">
    <source>
        <dbReference type="RuleBase" id="RU361114"/>
    </source>
</evidence>
<evidence type="ECO:0000256" key="14">
    <source>
        <dbReference type="SAM" id="MobiDB-lite"/>
    </source>
</evidence>
<feature type="transmembrane region" description="Helical" evidence="13">
    <location>
        <begin position="129"/>
        <end position="147"/>
    </location>
</feature>
<evidence type="ECO:0000256" key="2">
    <source>
        <dbReference type="ARBA" id="ARBA00009849"/>
    </source>
</evidence>
<evidence type="ECO:0000256" key="6">
    <source>
        <dbReference type="ARBA" id="ARBA00022989"/>
    </source>
</evidence>